<gene>
    <name evidence="5" type="ORF">AZF04_18860</name>
</gene>
<dbReference type="InterPro" id="IPR050266">
    <property type="entry name" value="AB_hydrolase_sf"/>
</dbReference>
<dbReference type="PANTHER" id="PTHR43798:SF31">
    <property type="entry name" value="AB HYDROLASE SUPERFAMILY PROTEIN YCLE"/>
    <property type="match status" value="1"/>
</dbReference>
<protein>
    <submittedName>
        <fullName evidence="5">Carboxylesterase</fullName>
    </submittedName>
</protein>
<feature type="active site" description="Nucleophile" evidence="2">
    <location>
        <position position="78"/>
    </location>
</feature>
<feature type="domain" description="Serine aminopeptidase S33" evidence="4">
    <location>
        <begin position="5"/>
        <end position="210"/>
    </location>
</feature>
<proteinExistence type="predicted"/>
<feature type="binding site" evidence="3">
    <location>
        <position position="79"/>
    </location>
    <ligand>
        <name>substrate</name>
    </ligand>
</feature>
<sequence>MIGCLCLHGFTGEPWEVEPIANYLFEKKRWLVYTPTLPGHGPNGQLKDITHEQWLYAAEVATEELLKRCDKVYVIGFSMGGMLACHIAAKYPVDKVVLLSAAAYYVNPTQLLHELKEAIKLRIRGQLQNDEHYQLYRQKILETPMSAVWQFMGAVKLIKPKLREIKAPTLIIQGELDEIVPKKSAQYLFERIQSEKKLLIFLKDSHHMICHGFDQIELIHHIEEFLEVEKIEKNAAVSMRKEDHNEVS</sequence>
<evidence type="ECO:0000256" key="3">
    <source>
        <dbReference type="PIRSR" id="PIRSR017388-2"/>
    </source>
</evidence>
<evidence type="ECO:0000256" key="2">
    <source>
        <dbReference type="PIRSR" id="PIRSR017388-1"/>
    </source>
</evidence>
<dbReference type="GO" id="GO:0052689">
    <property type="term" value="F:carboxylic ester hydrolase activity"/>
    <property type="evidence" value="ECO:0007669"/>
    <property type="project" value="InterPro"/>
</dbReference>
<accession>A0A162DSU9</accession>
<evidence type="ECO:0000256" key="1">
    <source>
        <dbReference type="ARBA" id="ARBA00022801"/>
    </source>
</evidence>
<dbReference type="RefSeq" id="WP_061948832.1">
    <property type="nucleotide sequence ID" value="NZ_LTAO01000015.1"/>
</dbReference>
<organism evidence="5 6">
    <name type="scientific">Alkalihalobacillus trypoxylicola</name>
    <dbReference type="NCBI Taxonomy" id="519424"/>
    <lineage>
        <taxon>Bacteria</taxon>
        <taxon>Bacillati</taxon>
        <taxon>Bacillota</taxon>
        <taxon>Bacilli</taxon>
        <taxon>Bacillales</taxon>
        <taxon>Bacillaceae</taxon>
        <taxon>Alkalihalobacillus</taxon>
    </lineage>
</organism>
<evidence type="ECO:0000313" key="6">
    <source>
        <dbReference type="Proteomes" id="UP000075806"/>
    </source>
</evidence>
<reference evidence="5" key="1">
    <citation type="submission" date="2016-02" db="EMBL/GenBank/DDBJ databases">
        <title>Genome sequence of Bacillus trypoxylicola KCTC 13244(T).</title>
        <authorList>
            <person name="Jeong H."/>
            <person name="Park S.-H."/>
            <person name="Choi S.-K."/>
        </authorList>
    </citation>
    <scope>NUCLEOTIDE SEQUENCE [LARGE SCALE GENOMIC DNA]</scope>
    <source>
        <strain evidence="5">KCTC 13244</strain>
    </source>
</reference>
<evidence type="ECO:0000313" key="5">
    <source>
        <dbReference type="EMBL" id="KYG30750.1"/>
    </source>
</evidence>
<keyword evidence="6" id="KW-1185">Reference proteome</keyword>
<dbReference type="EMBL" id="LTAO01000015">
    <property type="protein sequence ID" value="KYG30750.1"/>
    <property type="molecule type" value="Genomic_DNA"/>
</dbReference>
<dbReference type="AlphaFoldDB" id="A0A162DSU9"/>
<keyword evidence="1" id="KW-0378">Hydrolase</keyword>
<dbReference type="SUPFAM" id="SSF53474">
    <property type="entry name" value="alpha/beta-Hydrolases"/>
    <property type="match status" value="1"/>
</dbReference>
<dbReference type="InterPro" id="IPR022742">
    <property type="entry name" value="Hydrolase_4"/>
</dbReference>
<name>A0A162DSU9_9BACI</name>
<dbReference type="STRING" id="519424.AZF04_18860"/>
<feature type="active site" description="Charge relay system" evidence="2">
    <location>
        <position position="207"/>
    </location>
</feature>
<dbReference type="Proteomes" id="UP000075806">
    <property type="component" value="Unassembled WGS sequence"/>
</dbReference>
<dbReference type="GO" id="GO:0016020">
    <property type="term" value="C:membrane"/>
    <property type="evidence" value="ECO:0007669"/>
    <property type="project" value="TreeGrafter"/>
</dbReference>
<dbReference type="InterPro" id="IPR029058">
    <property type="entry name" value="AB_hydrolase_fold"/>
</dbReference>
<dbReference type="InterPro" id="IPR012354">
    <property type="entry name" value="Esterase_lipase"/>
</dbReference>
<dbReference type="OrthoDB" id="9786110at2"/>
<dbReference type="PIRSF" id="PIRSF017388">
    <property type="entry name" value="Esterase_lipase"/>
    <property type="match status" value="1"/>
</dbReference>
<feature type="binding site" evidence="3">
    <location>
        <position position="10"/>
    </location>
    <ligand>
        <name>substrate</name>
    </ligand>
</feature>
<comment type="caution">
    <text evidence="5">The sequence shown here is derived from an EMBL/GenBank/DDBJ whole genome shotgun (WGS) entry which is preliminary data.</text>
</comment>
<dbReference type="Gene3D" id="3.40.50.1820">
    <property type="entry name" value="alpha/beta hydrolase"/>
    <property type="match status" value="1"/>
</dbReference>
<dbReference type="PANTHER" id="PTHR43798">
    <property type="entry name" value="MONOACYLGLYCEROL LIPASE"/>
    <property type="match status" value="1"/>
</dbReference>
<dbReference type="Pfam" id="PF12146">
    <property type="entry name" value="Hydrolase_4"/>
    <property type="match status" value="1"/>
</dbReference>
<feature type="active site" description="Charge relay system" evidence="2">
    <location>
        <position position="177"/>
    </location>
</feature>
<evidence type="ECO:0000259" key="4">
    <source>
        <dbReference type="Pfam" id="PF12146"/>
    </source>
</evidence>